<proteinExistence type="predicted"/>
<name>A0ABQ9MCG1_HEVBR</name>
<accession>A0ABQ9MCG1</accession>
<dbReference type="InterPro" id="IPR035897">
    <property type="entry name" value="Toll_tir_struct_dom_sf"/>
</dbReference>
<dbReference type="EMBL" id="JARPOI010000006">
    <property type="protein sequence ID" value="KAJ9177992.1"/>
    <property type="molecule type" value="Genomic_DNA"/>
</dbReference>
<dbReference type="Gene3D" id="3.40.50.10140">
    <property type="entry name" value="Toll/interleukin-1 receptor homology (TIR) domain"/>
    <property type="match status" value="1"/>
</dbReference>
<dbReference type="InterPro" id="IPR000157">
    <property type="entry name" value="TIR_dom"/>
</dbReference>
<evidence type="ECO:0000256" key="1">
    <source>
        <dbReference type="ARBA" id="ARBA00023027"/>
    </source>
</evidence>
<comment type="caution">
    <text evidence="3">The sequence shown here is derived from an EMBL/GenBank/DDBJ whole genome shotgun (WGS) entry which is preliminary data.</text>
</comment>
<dbReference type="PANTHER" id="PTHR32009:SF152">
    <property type="entry name" value="NEUTRAL_ALKALINE INVERTASE"/>
    <property type="match status" value="1"/>
</dbReference>
<organism evidence="3 4">
    <name type="scientific">Hevea brasiliensis</name>
    <name type="common">Para rubber tree</name>
    <name type="synonym">Siphonia brasiliensis</name>
    <dbReference type="NCBI Taxonomy" id="3981"/>
    <lineage>
        <taxon>Eukaryota</taxon>
        <taxon>Viridiplantae</taxon>
        <taxon>Streptophyta</taxon>
        <taxon>Embryophyta</taxon>
        <taxon>Tracheophyta</taxon>
        <taxon>Spermatophyta</taxon>
        <taxon>Magnoliopsida</taxon>
        <taxon>eudicotyledons</taxon>
        <taxon>Gunneridae</taxon>
        <taxon>Pentapetalae</taxon>
        <taxon>rosids</taxon>
        <taxon>fabids</taxon>
        <taxon>Malpighiales</taxon>
        <taxon>Euphorbiaceae</taxon>
        <taxon>Crotonoideae</taxon>
        <taxon>Micrandreae</taxon>
        <taxon>Hevea</taxon>
    </lineage>
</organism>
<evidence type="ECO:0000259" key="2">
    <source>
        <dbReference type="PROSITE" id="PS50104"/>
    </source>
</evidence>
<dbReference type="SMART" id="SM00255">
    <property type="entry name" value="TIR"/>
    <property type="match status" value="1"/>
</dbReference>
<reference evidence="3" key="1">
    <citation type="journal article" date="2023" name="Plant Biotechnol. J.">
        <title>Chromosome-level wild Hevea brasiliensis genome provides new tools for genomic-assisted breeding and valuable loci to elevate rubber yield.</title>
        <authorList>
            <person name="Cheng H."/>
            <person name="Song X."/>
            <person name="Hu Y."/>
            <person name="Wu T."/>
            <person name="Yang Q."/>
            <person name="An Z."/>
            <person name="Feng S."/>
            <person name="Deng Z."/>
            <person name="Wu W."/>
            <person name="Zeng X."/>
            <person name="Tu M."/>
            <person name="Wang X."/>
            <person name="Huang H."/>
        </authorList>
    </citation>
    <scope>NUCLEOTIDE SEQUENCE</scope>
    <source>
        <strain evidence="3">MT/VB/25A 57/8</strain>
    </source>
</reference>
<sequence>MAASNVFSYSSSSSKPRWNHDVFLSFRGEDTRKNFTDHLYTSLINAGISTFRDNDISRGENISLELLKAIHESRISIIVFSKGYASSRWCLAELTEIIKCKNMIGQIVIPIFYDVDPSDVRKQTGSFGEAFDRYKEFKEEIDKLKEWRGALMEAAELDGWDLQNVANGYFSLNFIIKIS</sequence>
<keyword evidence="1" id="KW-0520">NAD</keyword>
<evidence type="ECO:0000313" key="3">
    <source>
        <dbReference type="EMBL" id="KAJ9177992.1"/>
    </source>
</evidence>
<feature type="domain" description="TIR" evidence="2">
    <location>
        <begin position="18"/>
        <end position="169"/>
    </location>
</feature>
<gene>
    <name evidence="3" type="ORF">P3X46_009914</name>
</gene>
<dbReference type="SUPFAM" id="SSF52200">
    <property type="entry name" value="Toll/Interleukin receptor TIR domain"/>
    <property type="match status" value="1"/>
</dbReference>
<keyword evidence="4" id="KW-1185">Reference proteome</keyword>
<protein>
    <recommendedName>
        <fullName evidence="2">TIR domain-containing protein</fullName>
    </recommendedName>
</protein>
<dbReference type="PROSITE" id="PS50104">
    <property type="entry name" value="TIR"/>
    <property type="match status" value="1"/>
</dbReference>
<dbReference type="PANTHER" id="PTHR32009">
    <property type="entry name" value="TMV RESISTANCE PROTEIN N-LIKE"/>
    <property type="match status" value="1"/>
</dbReference>
<evidence type="ECO:0000313" key="4">
    <source>
        <dbReference type="Proteomes" id="UP001174677"/>
    </source>
</evidence>
<dbReference type="Proteomes" id="UP001174677">
    <property type="component" value="Chromosome 6"/>
</dbReference>
<dbReference type="Pfam" id="PF01582">
    <property type="entry name" value="TIR"/>
    <property type="match status" value="1"/>
</dbReference>